<dbReference type="GO" id="GO:0004520">
    <property type="term" value="F:DNA endonuclease activity"/>
    <property type="evidence" value="ECO:0007669"/>
    <property type="project" value="TreeGrafter"/>
</dbReference>
<comment type="caution">
    <text evidence="2">The sequence shown here is derived from an EMBL/GenBank/DDBJ whole genome shotgun (WGS) entry which is preliminary data.</text>
</comment>
<dbReference type="Pfam" id="PF01713">
    <property type="entry name" value="Smr"/>
    <property type="match status" value="1"/>
</dbReference>
<keyword evidence="2" id="KW-0255">Endonuclease</keyword>
<dbReference type="SMART" id="SM00463">
    <property type="entry name" value="SMR"/>
    <property type="match status" value="1"/>
</dbReference>
<name>A0A9X1Z8F3_9GAMM</name>
<dbReference type="Gene3D" id="3.30.1370.110">
    <property type="match status" value="1"/>
</dbReference>
<feature type="domain" description="Smr" evidence="1">
    <location>
        <begin position="94"/>
        <end position="175"/>
    </location>
</feature>
<dbReference type="InterPro" id="IPR002625">
    <property type="entry name" value="Smr_dom"/>
</dbReference>
<dbReference type="InterPro" id="IPR047688">
    <property type="entry name" value="Endonuc_SmrA"/>
</dbReference>
<organism evidence="2 3">
    <name type="scientific">Shewanella pneumatophori</name>
    <dbReference type="NCBI Taxonomy" id="314092"/>
    <lineage>
        <taxon>Bacteria</taxon>
        <taxon>Pseudomonadati</taxon>
        <taxon>Pseudomonadota</taxon>
        <taxon>Gammaproteobacteria</taxon>
        <taxon>Alteromonadales</taxon>
        <taxon>Shewanellaceae</taxon>
        <taxon>Shewanella</taxon>
    </lineage>
</organism>
<proteinExistence type="predicted"/>
<gene>
    <name evidence="2" type="primary">smrA</name>
    <name evidence="2" type="ORF">L2740_02555</name>
</gene>
<keyword evidence="2" id="KW-0378">Hydrolase</keyword>
<reference evidence="2" key="1">
    <citation type="submission" date="2022-01" db="EMBL/GenBank/DDBJ databases">
        <title>Whole genome-based taxonomy of the Shewanellaceae.</title>
        <authorList>
            <person name="Martin-Rodriguez A.J."/>
        </authorList>
    </citation>
    <scope>NUCLEOTIDE SEQUENCE</scope>
    <source>
        <strain evidence="2">KCTC 23973</strain>
    </source>
</reference>
<protein>
    <submittedName>
        <fullName evidence="2">DNA endonuclease SmrA</fullName>
    </submittedName>
</protein>
<accession>A0A9X1Z8F3</accession>
<keyword evidence="2" id="KW-0540">Nuclease</keyword>
<dbReference type="InterPro" id="IPR036063">
    <property type="entry name" value="Smr_dom_sf"/>
</dbReference>
<dbReference type="PANTHER" id="PTHR35562">
    <property type="entry name" value="DNA ENDONUCLEASE SMRA-RELATED"/>
    <property type="match status" value="1"/>
</dbReference>
<dbReference type="EMBL" id="JAKILB010000001">
    <property type="protein sequence ID" value="MCL1137444.1"/>
    <property type="molecule type" value="Genomic_DNA"/>
</dbReference>
<dbReference type="NCBIfam" id="NF033154">
    <property type="entry name" value="endonuc_SmrA"/>
    <property type="match status" value="1"/>
</dbReference>
<dbReference type="PANTHER" id="PTHR35562:SF2">
    <property type="entry name" value="DNA ENDONUCLEASE SMRA-RELATED"/>
    <property type="match status" value="1"/>
</dbReference>
<dbReference type="SUPFAM" id="SSF160443">
    <property type="entry name" value="SMR domain-like"/>
    <property type="match status" value="1"/>
</dbReference>
<evidence type="ECO:0000259" key="1">
    <source>
        <dbReference type="PROSITE" id="PS50828"/>
    </source>
</evidence>
<evidence type="ECO:0000313" key="2">
    <source>
        <dbReference type="EMBL" id="MCL1137444.1"/>
    </source>
</evidence>
<evidence type="ECO:0000313" key="3">
    <source>
        <dbReference type="Proteomes" id="UP001139293"/>
    </source>
</evidence>
<dbReference type="AlphaFoldDB" id="A0A9X1Z8F3"/>
<dbReference type="PROSITE" id="PS50828">
    <property type="entry name" value="SMR"/>
    <property type="match status" value="1"/>
</dbReference>
<dbReference type="RefSeq" id="WP_248948468.1">
    <property type="nucleotide sequence ID" value="NZ_JAKILB010000001.1"/>
</dbReference>
<sequence>MGDDEMSLFLQEMAGVQPLKSNTTTICEKTVSTEAQDARRKQLQMSEQRALLTLDPHLVTASEPDAIVEFKRDGVQDEVFHRLSLGGYPCKFEVDLHMLKPQQAREALYQQIQIGRERGERNIMIIYGKGVKSKPFPALMKSFVINWLEQIDEVLAFHSAQRRHGGTGALYVMLAKSEQKRIEAKETNHKGVNVR</sequence>
<dbReference type="Proteomes" id="UP001139293">
    <property type="component" value="Unassembled WGS sequence"/>
</dbReference>
<keyword evidence="3" id="KW-1185">Reference proteome</keyword>